<dbReference type="Pfam" id="PF05016">
    <property type="entry name" value="ParE_toxin"/>
    <property type="match status" value="1"/>
</dbReference>
<organism evidence="3 4">
    <name type="scientific">Rudaeicoccus suwonensis</name>
    <dbReference type="NCBI Taxonomy" id="657409"/>
    <lineage>
        <taxon>Bacteria</taxon>
        <taxon>Bacillati</taxon>
        <taxon>Actinomycetota</taxon>
        <taxon>Actinomycetes</taxon>
        <taxon>Micrococcales</taxon>
        <taxon>Dermacoccaceae</taxon>
        <taxon>Rudaeicoccus</taxon>
    </lineage>
</organism>
<dbReference type="Proteomes" id="UP000318297">
    <property type="component" value="Unassembled WGS sequence"/>
</dbReference>
<proteinExistence type="inferred from homology"/>
<accession>A0A561EB27</accession>
<dbReference type="OrthoDB" id="5326046at2"/>
<reference evidence="3 4" key="1">
    <citation type="submission" date="2019-06" db="EMBL/GenBank/DDBJ databases">
        <title>Sequencing the genomes of 1000 actinobacteria strains.</title>
        <authorList>
            <person name="Klenk H.-P."/>
        </authorList>
    </citation>
    <scope>NUCLEOTIDE SEQUENCE [LARGE SCALE GENOMIC DNA]</scope>
    <source>
        <strain evidence="3 4">DSM 19560</strain>
    </source>
</reference>
<comment type="similarity">
    <text evidence="1">Belongs to the RelE toxin family.</text>
</comment>
<keyword evidence="2" id="KW-1277">Toxin-antitoxin system</keyword>
<dbReference type="SUPFAM" id="SSF143011">
    <property type="entry name" value="RelE-like"/>
    <property type="match status" value="1"/>
</dbReference>
<dbReference type="RefSeq" id="WP_145227073.1">
    <property type="nucleotide sequence ID" value="NZ_VIVQ01000001.1"/>
</dbReference>
<name>A0A561EB27_9MICO</name>
<keyword evidence="4" id="KW-1185">Reference proteome</keyword>
<evidence type="ECO:0000256" key="1">
    <source>
        <dbReference type="ARBA" id="ARBA00006226"/>
    </source>
</evidence>
<evidence type="ECO:0000313" key="3">
    <source>
        <dbReference type="EMBL" id="TWE12806.1"/>
    </source>
</evidence>
<dbReference type="InterPro" id="IPR035093">
    <property type="entry name" value="RelE/ParE_toxin_dom_sf"/>
</dbReference>
<dbReference type="Gene3D" id="3.30.2310.20">
    <property type="entry name" value="RelE-like"/>
    <property type="match status" value="1"/>
</dbReference>
<sequence length="86" mass="9697">MSGYAVEFTTAAARKVRRLDPPIRRRILAGIAGLAADPRPDGVKKLSGVDNAWRIRIGDYRVIYEIHDGVLEVIVVEVGHRREVYR</sequence>
<gene>
    <name evidence="3" type="ORF">BKA23_1624</name>
</gene>
<dbReference type="AlphaFoldDB" id="A0A561EB27"/>
<dbReference type="PANTHER" id="PTHR35601:SF1">
    <property type="entry name" value="TOXIN RELE"/>
    <property type="match status" value="1"/>
</dbReference>
<comment type="caution">
    <text evidence="3">The sequence shown here is derived from an EMBL/GenBank/DDBJ whole genome shotgun (WGS) entry which is preliminary data.</text>
</comment>
<dbReference type="EMBL" id="VIVQ01000001">
    <property type="protein sequence ID" value="TWE12806.1"/>
    <property type="molecule type" value="Genomic_DNA"/>
</dbReference>
<protein>
    <submittedName>
        <fullName evidence="3">mRNA interferase RelE/StbE</fullName>
    </submittedName>
</protein>
<evidence type="ECO:0000256" key="2">
    <source>
        <dbReference type="ARBA" id="ARBA00022649"/>
    </source>
</evidence>
<evidence type="ECO:0000313" key="4">
    <source>
        <dbReference type="Proteomes" id="UP000318297"/>
    </source>
</evidence>
<dbReference type="InterPro" id="IPR007712">
    <property type="entry name" value="RelE/ParE_toxin"/>
</dbReference>
<dbReference type="PANTHER" id="PTHR35601">
    <property type="entry name" value="TOXIN RELE"/>
    <property type="match status" value="1"/>
</dbReference>